<feature type="transmembrane region" description="Helical" evidence="6">
    <location>
        <begin position="21"/>
        <end position="42"/>
    </location>
</feature>
<gene>
    <name evidence="8" type="ORF">LITE_LOCUS41134</name>
</gene>
<evidence type="ECO:0000313" key="8">
    <source>
        <dbReference type="EMBL" id="CAI0504708.1"/>
    </source>
</evidence>
<dbReference type="InterPro" id="IPR000620">
    <property type="entry name" value="EamA_dom"/>
</dbReference>
<dbReference type="InterPro" id="IPR030184">
    <property type="entry name" value="WAT1-related"/>
</dbReference>
<evidence type="ECO:0000313" key="9">
    <source>
        <dbReference type="Proteomes" id="UP001154282"/>
    </source>
</evidence>
<sequence length="356" mass="38526">MRVSSALNLKKEMLEDLVIGGGLIVVQFVYAGNSVLLSYLMSIGLTPLTILIFSTFATFLVISPFAFYFERKKWPKRFNFKLVTQLVLISFGGVTLFQSFFLKGIKLTSPALATAMPNLSPGLIFIIAWTLRLERVRIGCIYSKVKIMGTFLCVLGALTMSFMHSSTTKDKEPAVISSPTDIFISKDKLVGCLYLMVAVFVLSSNIVLQATTLGDFPAPMSLCGITSGIGVVITAIVQLLQGQTRDVFFPLVDVRDLVGYSLVGGVVGGACVSFNGWAMKKRGPVLVAMFSPIGTVISVVLSVVTLGETINTGSLLGMLLMFTGLYFFLWAKGKEGYAGADPLESSEFDPHKPLLS</sequence>
<evidence type="ECO:0000256" key="5">
    <source>
        <dbReference type="ARBA" id="ARBA00023136"/>
    </source>
</evidence>
<protein>
    <recommendedName>
        <fullName evidence="6">WAT1-related protein</fullName>
    </recommendedName>
</protein>
<dbReference type="GO" id="GO:0022857">
    <property type="term" value="F:transmembrane transporter activity"/>
    <property type="evidence" value="ECO:0007669"/>
    <property type="project" value="InterPro"/>
</dbReference>
<feature type="domain" description="EamA" evidence="7">
    <location>
        <begin position="23"/>
        <end position="161"/>
    </location>
</feature>
<evidence type="ECO:0000256" key="6">
    <source>
        <dbReference type="RuleBase" id="RU363077"/>
    </source>
</evidence>
<dbReference type="EMBL" id="CAMGYJ010000009">
    <property type="protein sequence ID" value="CAI0504708.1"/>
    <property type="molecule type" value="Genomic_DNA"/>
</dbReference>
<comment type="similarity">
    <text evidence="2 6">Belongs to the drug/metabolite transporter (DMT) superfamily. Plant drug/metabolite exporter (P-DME) (TC 2.A.7.4) family.</text>
</comment>
<feature type="transmembrane region" description="Helical" evidence="6">
    <location>
        <begin position="285"/>
        <end position="304"/>
    </location>
</feature>
<name>A0AAV0Q493_9ROSI</name>
<comment type="caution">
    <text evidence="8">The sequence shown here is derived from an EMBL/GenBank/DDBJ whole genome shotgun (WGS) entry which is preliminary data.</text>
</comment>
<keyword evidence="9" id="KW-1185">Reference proteome</keyword>
<dbReference type="InterPro" id="IPR037185">
    <property type="entry name" value="EmrE-like"/>
</dbReference>
<feature type="transmembrane region" description="Helical" evidence="6">
    <location>
        <begin position="310"/>
        <end position="329"/>
    </location>
</feature>
<feature type="domain" description="EamA" evidence="7">
    <location>
        <begin position="190"/>
        <end position="329"/>
    </location>
</feature>
<evidence type="ECO:0000259" key="7">
    <source>
        <dbReference type="Pfam" id="PF00892"/>
    </source>
</evidence>
<dbReference type="Proteomes" id="UP001154282">
    <property type="component" value="Unassembled WGS sequence"/>
</dbReference>
<feature type="transmembrane region" description="Helical" evidence="6">
    <location>
        <begin position="260"/>
        <end position="278"/>
    </location>
</feature>
<accession>A0AAV0Q493</accession>
<keyword evidence="3 6" id="KW-0812">Transmembrane</keyword>
<feature type="transmembrane region" description="Helical" evidence="6">
    <location>
        <begin position="188"/>
        <end position="208"/>
    </location>
</feature>
<feature type="transmembrane region" description="Helical" evidence="6">
    <location>
        <begin position="48"/>
        <end position="70"/>
    </location>
</feature>
<dbReference type="AlphaFoldDB" id="A0AAV0Q493"/>
<organism evidence="8 9">
    <name type="scientific">Linum tenue</name>
    <dbReference type="NCBI Taxonomy" id="586396"/>
    <lineage>
        <taxon>Eukaryota</taxon>
        <taxon>Viridiplantae</taxon>
        <taxon>Streptophyta</taxon>
        <taxon>Embryophyta</taxon>
        <taxon>Tracheophyta</taxon>
        <taxon>Spermatophyta</taxon>
        <taxon>Magnoliopsida</taxon>
        <taxon>eudicotyledons</taxon>
        <taxon>Gunneridae</taxon>
        <taxon>Pentapetalae</taxon>
        <taxon>rosids</taxon>
        <taxon>fabids</taxon>
        <taxon>Malpighiales</taxon>
        <taxon>Linaceae</taxon>
        <taxon>Linum</taxon>
    </lineage>
</organism>
<feature type="transmembrane region" description="Helical" evidence="6">
    <location>
        <begin position="82"/>
        <end position="102"/>
    </location>
</feature>
<feature type="transmembrane region" description="Helical" evidence="6">
    <location>
        <begin position="145"/>
        <end position="163"/>
    </location>
</feature>
<comment type="subcellular location">
    <subcellularLocation>
        <location evidence="1 6">Membrane</location>
        <topology evidence="1 6">Multi-pass membrane protein</topology>
    </subcellularLocation>
</comment>
<evidence type="ECO:0000256" key="2">
    <source>
        <dbReference type="ARBA" id="ARBA00007635"/>
    </source>
</evidence>
<dbReference type="GO" id="GO:0016020">
    <property type="term" value="C:membrane"/>
    <property type="evidence" value="ECO:0007669"/>
    <property type="project" value="UniProtKB-SubCell"/>
</dbReference>
<proteinExistence type="inferred from homology"/>
<evidence type="ECO:0000256" key="1">
    <source>
        <dbReference type="ARBA" id="ARBA00004141"/>
    </source>
</evidence>
<feature type="transmembrane region" description="Helical" evidence="6">
    <location>
        <begin position="114"/>
        <end position="133"/>
    </location>
</feature>
<dbReference type="Pfam" id="PF00892">
    <property type="entry name" value="EamA"/>
    <property type="match status" value="2"/>
</dbReference>
<keyword evidence="5 6" id="KW-0472">Membrane</keyword>
<feature type="transmembrane region" description="Helical" evidence="6">
    <location>
        <begin position="220"/>
        <end position="240"/>
    </location>
</feature>
<evidence type="ECO:0000256" key="3">
    <source>
        <dbReference type="ARBA" id="ARBA00022692"/>
    </source>
</evidence>
<keyword evidence="4 6" id="KW-1133">Transmembrane helix</keyword>
<evidence type="ECO:0000256" key="4">
    <source>
        <dbReference type="ARBA" id="ARBA00022989"/>
    </source>
</evidence>
<dbReference type="SUPFAM" id="SSF103481">
    <property type="entry name" value="Multidrug resistance efflux transporter EmrE"/>
    <property type="match status" value="1"/>
</dbReference>
<dbReference type="PANTHER" id="PTHR31218">
    <property type="entry name" value="WAT1-RELATED PROTEIN"/>
    <property type="match status" value="1"/>
</dbReference>
<reference evidence="8" key="1">
    <citation type="submission" date="2022-08" db="EMBL/GenBank/DDBJ databases">
        <authorList>
            <person name="Gutierrez-Valencia J."/>
        </authorList>
    </citation>
    <scope>NUCLEOTIDE SEQUENCE</scope>
</reference>